<evidence type="ECO:0000256" key="2">
    <source>
        <dbReference type="ARBA" id="ARBA00022525"/>
    </source>
</evidence>
<dbReference type="SMART" id="SM00837">
    <property type="entry name" value="DPBB_1"/>
    <property type="match status" value="1"/>
</dbReference>
<keyword evidence="2" id="KW-0964">Secreted</keyword>
<evidence type="ECO:0000259" key="5">
    <source>
        <dbReference type="PROSITE" id="PS50842"/>
    </source>
</evidence>
<dbReference type="InterPro" id="IPR036908">
    <property type="entry name" value="RlpA-like_sf"/>
</dbReference>
<dbReference type="InterPro" id="IPR007117">
    <property type="entry name" value="Expansin_CBD"/>
</dbReference>
<feature type="signal peptide" evidence="4">
    <location>
        <begin position="1"/>
        <end position="26"/>
    </location>
</feature>
<dbReference type="SUPFAM" id="SSF49590">
    <property type="entry name" value="PHL pollen allergen"/>
    <property type="match status" value="1"/>
</dbReference>
<dbReference type="PRINTS" id="PR01225">
    <property type="entry name" value="EXPANSNFAMLY"/>
</dbReference>
<evidence type="ECO:0000259" key="6">
    <source>
        <dbReference type="PROSITE" id="PS50843"/>
    </source>
</evidence>
<dbReference type="EMBL" id="NKXS01000415">
    <property type="protein sequence ID" value="PIN24469.1"/>
    <property type="molecule type" value="Genomic_DNA"/>
</dbReference>
<comment type="subcellular location">
    <subcellularLocation>
        <location evidence="1">Secreted</location>
    </subcellularLocation>
</comment>
<dbReference type="PROSITE" id="PS50842">
    <property type="entry name" value="EXPANSIN_EG45"/>
    <property type="match status" value="1"/>
</dbReference>
<gene>
    <name evidence="7" type="ORF">CDL12_02820</name>
</gene>
<dbReference type="InterPro" id="IPR036749">
    <property type="entry name" value="Expansin_CBD_sf"/>
</dbReference>
<dbReference type="InterPro" id="IPR007118">
    <property type="entry name" value="Expan_Lol_pI"/>
</dbReference>
<feature type="chain" id="PRO_5013574054" description="Expansin-like EG45 domain-containing protein" evidence="4">
    <location>
        <begin position="27"/>
        <end position="263"/>
    </location>
</feature>
<comment type="similarity">
    <text evidence="3">Belongs to the expansin family.</text>
</comment>
<sequence>MSTNDNYRFLIITLMILFVLNDYCFCMSESFNVSHKAFSSAIATWYGAPNGPGSTGGACGCGNDVTNFPYNSLVSAGNNFLFKSGAGCGACYQVKCTNNPACSGFPITVVITDECPGSCNSDPVHFDLSGKAIGYLAKPGQAGALRGAGRINIEYQKVPCSYKASITFKIDLGANPFFVALAIENVNGDGELGYVELFPSNSKSWVPMQRSFGATWKANLPFGGKGPFSVRLTSLESKKTIVAFNAIPANWAPGKYYISNVNF</sequence>
<proteinExistence type="inferred from homology"/>
<dbReference type="InterPro" id="IPR009009">
    <property type="entry name" value="RlpA-like_DPBB"/>
</dbReference>
<protein>
    <recommendedName>
        <fullName evidence="9">Expansin-like EG45 domain-containing protein</fullName>
    </recommendedName>
</protein>
<dbReference type="InterPro" id="IPR007112">
    <property type="entry name" value="Expansin/allergen_DPBB_dom"/>
</dbReference>
<dbReference type="AlphaFoldDB" id="A0A2G9I3Z5"/>
<evidence type="ECO:0000256" key="3">
    <source>
        <dbReference type="RuleBase" id="RU003460"/>
    </source>
</evidence>
<keyword evidence="4" id="KW-0732">Signal</keyword>
<feature type="domain" description="Expansin-like EG45" evidence="5">
    <location>
        <begin position="56"/>
        <end position="165"/>
    </location>
</feature>
<dbReference type="Pfam" id="PF01357">
    <property type="entry name" value="Expansin_C"/>
    <property type="match status" value="1"/>
</dbReference>
<dbReference type="InterPro" id="IPR005795">
    <property type="entry name" value="LolPI"/>
</dbReference>
<dbReference type="PANTHER" id="PTHR31692">
    <property type="entry name" value="EXPANSIN-B3"/>
    <property type="match status" value="1"/>
</dbReference>
<dbReference type="SUPFAM" id="SSF50685">
    <property type="entry name" value="Barwin-like endoglucanases"/>
    <property type="match status" value="1"/>
</dbReference>
<evidence type="ECO:0008006" key="9">
    <source>
        <dbReference type="Google" id="ProtNLM"/>
    </source>
</evidence>
<dbReference type="STRING" id="429701.A0A2G9I3Z5"/>
<accession>A0A2G9I3Z5</accession>
<organism evidence="7 8">
    <name type="scientific">Handroanthus impetiginosus</name>
    <dbReference type="NCBI Taxonomy" id="429701"/>
    <lineage>
        <taxon>Eukaryota</taxon>
        <taxon>Viridiplantae</taxon>
        <taxon>Streptophyta</taxon>
        <taxon>Embryophyta</taxon>
        <taxon>Tracheophyta</taxon>
        <taxon>Spermatophyta</taxon>
        <taxon>Magnoliopsida</taxon>
        <taxon>eudicotyledons</taxon>
        <taxon>Gunneridae</taxon>
        <taxon>Pentapetalae</taxon>
        <taxon>asterids</taxon>
        <taxon>lamiids</taxon>
        <taxon>Lamiales</taxon>
        <taxon>Bignoniaceae</taxon>
        <taxon>Crescentiina</taxon>
        <taxon>Tabebuia alliance</taxon>
        <taxon>Handroanthus</taxon>
    </lineage>
</organism>
<dbReference type="OrthoDB" id="406505at2759"/>
<evidence type="ECO:0000256" key="1">
    <source>
        <dbReference type="ARBA" id="ARBA00004613"/>
    </source>
</evidence>
<dbReference type="GO" id="GO:0005576">
    <property type="term" value="C:extracellular region"/>
    <property type="evidence" value="ECO:0007669"/>
    <property type="project" value="UniProtKB-SubCell"/>
</dbReference>
<dbReference type="GO" id="GO:0009653">
    <property type="term" value="P:anatomical structure morphogenesis"/>
    <property type="evidence" value="ECO:0007669"/>
    <property type="project" value="UniProtKB-ARBA"/>
</dbReference>
<dbReference type="CDD" id="cd22275">
    <property type="entry name" value="DPBB_EXPB_N"/>
    <property type="match status" value="1"/>
</dbReference>
<comment type="caution">
    <text evidence="7">The sequence shown here is derived from an EMBL/GenBank/DDBJ whole genome shotgun (WGS) entry which is preliminary data.</text>
</comment>
<dbReference type="PANTHER" id="PTHR31692:SF56">
    <property type="entry name" value="EXPANSIN-B2-RELATED"/>
    <property type="match status" value="1"/>
</dbReference>
<evidence type="ECO:0000313" key="7">
    <source>
        <dbReference type="EMBL" id="PIN24469.1"/>
    </source>
</evidence>
<dbReference type="Gene3D" id="2.40.40.10">
    <property type="entry name" value="RlpA-like domain"/>
    <property type="match status" value="1"/>
</dbReference>
<dbReference type="PRINTS" id="PR00829">
    <property type="entry name" value="LOLP1ALLERGN"/>
</dbReference>
<dbReference type="Proteomes" id="UP000231279">
    <property type="component" value="Unassembled WGS sequence"/>
</dbReference>
<evidence type="ECO:0000313" key="8">
    <source>
        <dbReference type="Proteomes" id="UP000231279"/>
    </source>
</evidence>
<evidence type="ECO:0000256" key="4">
    <source>
        <dbReference type="SAM" id="SignalP"/>
    </source>
</evidence>
<reference evidence="8" key="1">
    <citation type="journal article" date="2018" name="Gigascience">
        <title>Genome assembly of the Pink Ipe (Handroanthus impetiginosus, Bignoniaceae), a highly valued, ecologically keystone Neotropical timber forest tree.</title>
        <authorList>
            <person name="Silva-Junior O.B."/>
            <person name="Grattapaglia D."/>
            <person name="Novaes E."/>
            <person name="Collevatti R.G."/>
        </authorList>
    </citation>
    <scope>NUCLEOTIDE SEQUENCE [LARGE SCALE GENOMIC DNA]</scope>
    <source>
        <strain evidence="8">cv. UFG-1</strain>
    </source>
</reference>
<dbReference type="Gene3D" id="2.60.40.760">
    <property type="entry name" value="Expansin, cellulose-binding-like domain"/>
    <property type="match status" value="1"/>
</dbReference>
<keyword evidence="8" id="KW-1185">Reference proteome</keyword>
<name>A0A2G9I3Z5_9LAMI</name>
<feature type="domain" description="Expansin-like CBD" evidence="6">
    <location>
        <begin position="177"/>
        <end position="259"/>
    </location>
</feature>
<dbReference type="PROSITE" id="PS50843">
    <property type="entry name" value="EXPANSIN_CBD"/>
    <property type="match status" value="1"/>
</dbReference>
<dbReference type="Pfam" id="PF03330">
    <property type="entry name" value="DPBB_1"/>
    <property type="match status" value="1"/>
</dbReference>